<evidence type="ECO:0000256" key="1">
    <source>
        <dbReference type="SAM" id="MobiDB-lite"/>
    </source>
</evidence>
<dbReference type="EMBL" id="MU857627">
    <property type="protein sequence ID" value="KAK4249136.1"/>
    <property type="molecule type" value="Genomic_DNA"/>
</dbReference>
<dbReference type="PANTHER" id="PTHR24148">
    <property type="entry name" value="ANKYRIN REPEAT DOMAIN-CONTAINING PROTEIN 39 HOMOLOG-RELATED"/>
    <property type="match status" value="1"/>
</dbReference>
<dbReference type="Pfam" id="PF06985">
    <property type="entry name" value="HET"/>
    <property type="match status" value="1"/>
</dbReference>
<protein>
    <submittedName>
        <fullName evidence="3">Heterokaryon incompatibility protein-domain-containing protein</fullName>
    </submittedName>
</protein>
<comment type="caution">
    <text evidence="3">The sequence shown here is derived from an EMBL/GenBank/DDBJ whole genome shotgun (WGS) entry which is preliminary data.</text>
</comment>
<dbReference type="InterPro" id="IPR010730">
    <property type="entry name" value="HET"/>
</dbReference>
<dbReference type="InterPro" id="IPR052895">
    <property type="entry name" value="HetReg/Transcr_Mod"/>
</dbReference>
<gene>
    <name evidence="3" type="ORF">C7999DRAFT_39697</name>
</gene>
<dbReference type="PANTHER" id="PTHR24148:SF64">
    <property type="entry name" value="HETEROKARYON INCOMPATIBILITY DOMAIN-CONTAINING PROTEIN"/>
    <property type="match status" value="1"/>
</dbReference>
<accession>A0AAN7HGP1</accession>
<name>A0AAN7HGP1_9PEZI</name>
<feature type="region of interest" description="Disordered" evidence="1">
    <location>
        <begin position="1"/>
        <end position="68"/>
    </location>
</feature>
<organism evidence="3 4">
    <name type="scientific">Corynascus novoguineensis</name>
    <dbReference type="NCBI Taxonomy" id="1126955"/>
    <lineage>
        <taxon>Eukaryota</taxon>
        <taxon>Fungi</taxon>
        <taxon>Dikarya</taxon>
        <taxon>Ascomycota</taxon>
        <taxon>Pezizomycotina</taxon>
        <taxon>Sordariomycetes</taxon>
        <taxon>Sordariomycetidae</taxon>
        <taxon>Sordariales</taxon>
        <taxon>Chaetomiaceae</taxon>
        <taxon>Corynascus</taxon>
    </lineage>
</organism>
<evidence type="ECO:0000259" key="2">
    <source>
        <dbReference type="Pfam" id="PF06985"/>
    </source>
</evidence>
<dbReference type="Proteomes" id="UP001303647">
    <property type="component" value="Unassembled WGS sequence"/>
</dbReference>
<reference evidence="3" key="2">
    <citation type="submission" date="2023-05" db="EMBL/GenBank/DDBJ databases">
        <authorList>
            <consortium name="Lawrence Berkeley National Laboratory"/>
            <person name="Steindorff A."/>
            <person name="Hensen N."/>
            <person name="Bonometti L."/>
            <person name="Westerberg I."/>
            <person name="Brannstrom I.O."/>
            <person name="Guillou S."/>
            <person name="Cros-Aarteil S."/>
            <person name="Calhoun S."/>
            <person name="Haridas S."/>
            <person name="Kuo A."/>
            <person name="Mondo S."/>
            <person name="Pangilinan J."/>
            <person name="Riley R."/>
            <person name="Labutti K."/>
            <person name="Andreopoulos B."/>
            <person name="Lipzen A."/>
            <person name="Chen C."/>
            <person name="Yanf M."/>
            <person name="Daum C."/>
            <person name="Ng V."/>
            <person name="Clum A."/>
            <person name="Ohm R."/>
            <person name="Martin F."/>
            <person name="Silar P."/>
            <person name="Natvig D."/>
            <person name="Lalanne C."/>
            <person name="Gautier V."/>
            <person name="Ament-Velasquez S.L."/>
            <person name="Kruys A."/>
            <person name="Hutchinson M.I."/>
            <person name="Powell A.J."/>
            <person name="Barry K."/>
            <person name="Miller A.N."/>
            <person name="Grigoriev I.V."/>
            <person name="Debuchy R."/>
            <person name="Gladieux P."/>
            <person name="Thoren M.H."/>
            <person name="Johannesson H."/>
        </authorList>
    </citation>
    <scope>NUCLEOTIDE SEQUENCE</scope>
    <source>
        <strain evidence="3">CBS 359.72</strain>
    </source>
</reference>
<keyword evidence="4" id="KW-1185">Reference proteome</keyword>
<feature type="compositionally biased region" description="Low complexity" evidence="1">
    <location>
        <begin position="42"/>
        <end position="56"/>
    </location>
</feature>
<evidence type="ECO:0000313" key="3">
    <source>
        <dbReference type="EMBL" id="KAK4249136.1"/>
    </source>
</evidence>
<dbReference type="AlphaFoldDB" id="A0AAN7HGP1"/>
<feature type="compositionally biased region" description="Polar residues" evidence="1">
    <location>
        <begin position="8"/>
        <end position="24"/>
    </location>
</feature>
<proteinExistence type="predicted"/>
<feature type="domain" description="Heterokaryon incompatibility" evidence="2">
    <location>
        <begin position="155"/>
        <end position="282"/>
    </location>
</feature>
<reference evidence="3" key="1">
    <citation type="journal article" date="2023" name="Mol. Phylogenet. Evol.">
        <title>Genome-scale phylogeny and comparative genomics of the fungal order Sordariales.</title>
        <authorList>
            <person name="Hensen N."/>
            <person name="Bonometti L."/>
            <person name="Westerberg I."/>
            <person name="Brannstrom I.O."/>
            <person name="Guillou S."/>
            <person name="Cros-Aarteil S."/>
            <person name="Calhoun S."/>
            <person name="Haridas S."/>
            <person name="Kuo A."/>
            <person name="Mondo S."/>
            <person name="Pangilinan J."/>
            <person name="Riley R."/>
            <person name="LaButti K."/>
            <person name="Andreopoulos B."/>
            <person name="Lipzen A."/>
            <person name="Chen C."/>
            <person name="Yan M."/>
            <person name="Daum C."/>
            <person name="Ng V."/>
            <person name="Clum A."/>
            <person name="Steindorff A."/>
            <person name="Ohm R.A."/>
            <person name="Martin F."/>
            <person name="Silar P."/>
            <person name="Natvig D.O."/>
            <person name="Lalanne C."/>
            <person name="Gautier V."/>
            <person name="Ament-Velasquez S.L."/>
            <person name="Kruys A."/>
            <person name="Hutchinson M.I."/>
            <person name="Powell A.J."/>
            <person name="Barry K."/>
            <person name="Miller A.N."/>
            <person name="Grigoriev I.V."/>
            <person name="Debuchy R."/>
            <person name="Gladieux P."/>
            <person name="Hiltunen Thoren M."/>
            <person name="Johannesson H."/>
        </authorList>
    </citation>
    <scope>NUCLEOTIDE SEQUENCE</scope>
    <source>
        <strain evidence="3">CBS 359.72</strain>
    </source>
</reference>
<sequence>MKKFIKTIFSSRSGAGPSTRTGNSARHVGTDSADAGGGRGGSNSSSGSSGKNDQNSRGSGPSSLKNEPLTFELRIDTKMWPVFDLRDDPSNSMGPAGKLLLDFTERLASHWAAGADVGPYFGRPIFESNTNGIDAGQLPPLLFDLVQNRVVRSSAVSHVWGPTTDIDGLKYGNTLLQILEAARVVAGERYIWMDILCLDQRKRNELEIAKMKSYYANATGCFVWLDNSYDNANWHDVLNAIKKVNSFFKLDQHGSPLPGSLDDTQEFFKMETAPWFRRVWTLPGRPVHDRGAHIWTIAGLYEVMAGTAFTHQLQRSEIYKLLTLRRLYRQRQISYWHLAQADRVFGVCDMIHKTDPIINYNRSIEGLYEDLYKIYIDDGDFSPCQFLRGRSLLPDKDVSMGYVRPIPVERSETHSLALTRSGLRMGGIGIDRITKVHCILGWDPLEEWWKRFPDFLGMPFDAHFDLARAFGLEAIPHNDSQLCPASFAAYLALQVSKNDDGVMELFGKAFGDLLYNNIPPALLQWIRAAYLTQNRKDSALTMIWTQSGGVQLAVVTEPVEGNVLAVMPSSYRTEPGPGCLICQVLPNGCLKKIGIGLGNACKASELRGFLLAN</sequence>
<evidence type="ECO:0000313" key="4">
    <source>
        <dbReference type="Proteomes" id="UP001303647"/>
    </source>
</evidence>